<evidence type="ECO:0000259" key="8">
    <source>
        <dbReference type="Pfam" id="PF01979"/>
    </source>
</evidence>
<organism evidence="9 10">
    <name type="scientific">Kluyveromyces marxianus</name>
    <name type="common">Yeast</name>
    <name type="synonym">Candida kefyr</name>
    <dbReference type="NCBI Taxonomy" id="4911"/>
    <lineage>
        <taxon>Eukaryota</taxon>
        <taxon>Fungi</taxon>
        <taxon>Dikarya</taxon>
        <taxon>Ascomycota</taxon>
        <taxon>Saccharomycotina</taxon>
        <taxon>Saccharomycetes</taxon>
        <taxon>Saccharomycetales</taxon>
        <taxon>Saccharomycetaceae</taxon>
        <taxon>Kluyveromyces</taxon>
    </lineage>
</organism>
<evidence type="ECO:0000313" key="10">
    <source>
        <dbReference type="Proteomes" id="UP000422736"/>
    </source>
</evidence>
<dbReference type="Pfam" id="PF01979">
    <property type="entry name" value="Amidohydro_1"/>
    <property type="match status" value="1"/>
</dbReference>
<reference evidence="9 10" key="1">
    <citation type="submission" date="2016-03" db="EMBL/GenBank/DDBJ databases">
        <title>How can Kluyveromyces marxianus grow so fast - potential evolutionary course in Saccharomyces Complex revealed by comparative genomics.</title>
        <authorList>
            <person name="Mo W."/>
            <person name="Lu W."/>
            <person name="Yang X."/>
            <person name="Qi J."/>
            <person name="Lv H."/>
        </authorList>
    </citation>
    <scope>NUCLEOTIDE SEQUENCE [LARGE SCALE GENOMIC DNA]</scope>
    <source>
        <strain evidence="9 10">FIM1</strain>
    </source>
</reference>
<evidence type="ECO:0000259" key="7">
    <source>
        <dbReference type="Pfam" id="PF00449"/>
    </source>
</evidence>
<feature type="domain" description="Amidohydrolase-related" evidence="8">
    <location>
        <begin position="55"/>
        <end position="483"/>
    </location>
</feature>
<dbReference type="SUPFAM" id="SSF51556">
    <property type="entry name" value="Metallo-dependent hydrolases"/>
    <property type="match status" value="1"/>
</dbReference>
<dbReference type="PANTHER" id="PTHR11647:SF1">
    <property type="entry name" value="COLLAPSIN RESPONSE MEDIATOR PROTEIN"/>
    <property type="match status" value="1"/>
</dbReference>
<keyword evidence="4" id="KW-0378">Hydrolase</keyword>
<dbReference type="InterPro" id="IPR006680">
    <property type="entry name" value="Amidohydro-rel"/>
</dbReference>
<dbReference type="InterPro" id="IPR032466">
    <property type="entry name" value="Metal_Hydrolase"/>
</dbReference>
<dbReference type="Pfam" id="PF00449">
    <property type="entry name" value="Urease_alpha"/>
    <property type="match status" value="1"/>
</dbReference>
<name>A0ABX6ERQ3_KLUMA</name>
<dbReference type="NCBIfam" id="TIGR02033">
    <property type="entry name" value="D-hydantoinase"/>
    <property type="match status" value="1"/>
</dbReference>
<accession>A0ABX6ERQ3</accession>
<evidence type="ECO:0000256" key="6">
    <source>
        <dbReference type="ARBA" id="ARBA00039113"/>
    </source>
</evidence>
<sequence>MTMKLFDTLIKNGIIVTASDVYPADIAIKDGRIIQIGERINVDSARDVIDAEGAFITPGGIDAHVHVDEPLKLLGPVVDTMEDATKTAVTGGTTTIIAFATQNKEYVGEDALSKSVKADVDLYATQNLYCDYALHLILFSVTKPSIKGSSNLDKQLSKVYDDFGVSSVKVFMTYPGLQISDYDILTVMSATRKNGFTTMVHAENGDMVKWMIENLEDQGLTEPYYHGISRPTIVEGEATNRAIVLAQSLDTPVLFVHVSSPEAIDTIRAAQTKGLKVYAETCPQYALLSDSDTKCHHGTGHSESSDPFIGAKNICSPPLRPEQCQQAVWNGINNGTFTLIGSDHCAYNYYDKTSGKIDAFKNDKNGEFRYIPNGIPGVCTRMPLMFHSVLTGMISDMMTFVKLQCTNPAKLYGLYPKKGSILPGVSDADLVIWYPNSAEPKSYQKRPLTISNDILNQKCDYTPYEGLQIDNWPRYTLVKGKVVYREGEIVSDSGIGSYVKRSKSSMCSPRNKWLTEWKPKYVNQ</sequence>
<dbReference type="InterPro" id="IPR011059">
    <property type="entry name" value="Metal-dep_hydrolase_composite"/>
</dbReference>
<gene>
    <name evidence="9" type="primary">PYD2</name>
    <name evidence="9" type="ORF">FIM1_1703</name>
</gene>
<dbReference type="InterPro" id="IPR050378">
    <property type="entry name" value="Metallo-dep_Hydrolases_sf"/>
</dbReference>
<evidence type="ECO:0000313" key="9">
    <source>
        <dbReference type="EMBL" id="QGN15019.1"/>
    </source>
</evidence>
<dbReference type="PANTHER" id="PTHR11647">
    <property type="entry name" value="HYDRANTOINASE/DIHYDROPYRIMIDINASE FAMILY MEMBER"/>
    <property type="match status" value="1"/>
</dbReference>
<evidence type="ECO:0000256" key="2">
    <source>
        <dbReference type="ARBA" id="ARBA00008829"/>
    </source>
</evidence>
<feature type="domain" description="Urease alpha-subunit N-terminal" evidence="7">
    <location>
        <begin position="5"/>
        <end position="48"/>
    </location>
</feature>
<dbReference type="Proteomes" id="UP000422736">
    <property type="component" value="Chromosome 3"/>
</dbReference>
<evidence type="ECO:0000256" key="1">
    <source>
        <dbReference type="ARBA" id="ARBA00001947"/>
    </source>
</evidence>
<evidence type="ECO:0000256" key="3">
    <source>
        <dbReference type="ARBA" id="ARBA00022723"/>
    </source>
</evidence>
<comment type="cofactor">
    <cofactor evidence="1">
        <name>Zn(2+)</name>
        <dbReference type="ChEBI" id="CHEBI:29105"/>
    </cofactor>
</comment>
<reference evidence="9 10" key="2">
    <citation type="submission" date="2019-11" db="EMBL/GenBank/DDBJ databases">
        <authorList>
            <person name="Lu H."/>
        </authorList>
    </citation>
    <scope>NUCLEOTIDE SEQUENCE [LARGE SCALE GENOMIC DNA]</scope>
    <source>
        <strain evidence="9 10">FIM1</strain>
    </source>
</reference>
<comment type="catalytic activity">
    <reaction evidence="5">
        <text>5,6-dihydrouracil + H2O = 3-(carbamoylamino)propanoate + H(+)</text>
        <dbReference type="Rhea" id="RHEA:16121"/>
        <dbReference type="ChEBI" id="CHEBI:11892"/>
        <dbReference type="ChEBI" id="CHEBI:15377"/>
        <dbReference type="ChEBI" id="CHEBI:15378"/>
        <dbReference type="ChEBI" id="CHEBI:15901"/>
        <dbReference type="EC" id="3.5.2.2"/>
    </reaction>
</comment>
<evidence type="ECO:0000256" key="4">
    <source>
        <dbReference type="ARBA" id="ARBA00022801"/>
    </source>
</evidence>
<proteinExistence type="inferred from homology"/>
<keyword evidence="10" id="KW-1185">Reference proteome</keyword>
<evidence type="ECO:0000256" key="5">
    <source>
        <dbReference type="ARBA" id="ARBA00036696"/>
    </source>
</evidence>
<dbReference type="SUPFAM" id="SSF51338">
    <property type="entry name" value="Composite domain of metallo-dependent hydrolases"/>
    <property type="match status" value="1"/>
</dbReference>
<dbReference type="CDD" id="cd01314">
    <property type="entry name" value="D-HYD"/>
    <property type="match status" value="1"/>
</dbReference>
<dbReference type="EC" id="3.5.2.2" evidence="6"/>
<dbReference type="EMBL" id="CP015056">
    <property type="protein sequence ID" value="QGN15019.1"/>
    <property type="molecule type" value="Genomic_DNA"/>
</dbReference>
<comment type="similarity">
    <text evidence="2">Belongs to the metallo-dependent hydrolases superfamily. Hydantoinase/dihydropyrimidinase family.</text>
</comment>
<dbReference type="Gene3D" id="2.30.40.10">
    <property type="entry name" value="Urease, subunit C, domain 1"/>
    <property type="match status" value="1"/>
</dbReference>
<dbReference type="Gene3D" id="3.20.20.140">
    <property type="entry name" value="Metal-dependent hydrolases"/>
    <property type="match status" value="1"/>
</dbReference>
<dbReference type="InterPro" id="IPR011612">
    <property type="entry name" value="Urease_alpha_N_dom"/>
</dbReference>
<keyword evidence="3" id="KW-0479">Metal-binding</keyword>
<dbReference type="InterPro" id="IPR011778">
    <property type="entry name" value="Hydantoinase/dihydroPyrase"/>
</dbReference>
<protein>
    <recommendedName>
        <fullName evidence="6">dihydropyrimidinase</fullName>
        <ecNumber evidence="6">3.5.2.2</ecNumber>
    </recommendedName>
</protein>